<dbReference type="EMBL" id="VSSQ01006472">
    <property type="protein sequence ID" value="MPM32818.1"/>
    <property type="molecule type" value="Genomic_DNA"/>
</dbReference>
<dbReference type="InterPro" id="IPR010273">
    <property type="entry name" value="DUF881"/>
</dbReference>
<evidence type="ECO:0000256" key="2">
    <source>
        <dbReference type="SAM" id="MobiDB-lite"/>
    </source>
</evidence>
<accession>A0A644YXS9</accession>
<dbReference type="AlphaFoldDB" id="A0A644YXS9"/>
<feature type="compositionally biased region" description="Basic and acidic residues" evidence="2">
    <location>
        <begin position="108"/>
        <end position="117"/>
    </location>
</feature>
<feature type="compositionally biased region" description="Acidic residues" evidence="2">
    <location>
        <begin position="139"/>
        <end position="149"/>
    </location>
</feature>
<dbReference type="PANTHER" id="PTHR37313:SF2">
    <property type="entry name" value="UPF0749 PROTEIN YLXX"/>
    <property type="match status" value="1"/>
</dbReference>
<proteinExistence type="predicted"/>
<evidence type="ECO:0000256" key="1">
    <source>
        <dbReference type="SAM" id="Coils"/>
    </source>
</evidence>
<evidence type="ECO:0000313" key="3">
    <source>
        <dbReference type="EMBL" id="MPM32818.1"/>
    </source>
</evidence>
<keyword evidence="1" id="KW-0175">Coiled coil</keyword>
<name>A0A644YXS9_9ZZZZ</name>
<evidence type="ECO:0008006" key="4">
    <source>
        <dbReference type="Google" id="ProtNLM"/>
    </source>
</evidence>
<dbReference type="GO" id="GO:0005886">
    <property type="term" value="C:plasma membrane"/>
    <property type="evidence" value="ECO:0007669"/>
    <property type="project" value="TreeGrafter"/>
</dbReference>
<sequence length="487" mass="50512">MPDDRARSEATPGDEPPATAAPTGPDHPRPARPQPDQTRPGEVGAPGPREAEPASVEETRGDARVSAVPGDPDDAVGSDHPDDAVESSDPAGAVDAETERSQPVQAPPEHHEVMAEDRPEEDLTDPPVTVESASASTDAEADSDPEVYVDAEVQVESGTGDIGTEVAPEESDAAEPVAPEAVTGEFADDGPAADTAAEAPSIWSREHRTAGTGSTPAEPDPTSSAGPGTEDPEPSPVDAAPARPTVRDWLRPERTQVVVALVLAVVAFGAVTQIRTRGQVDSYSSLRQSDLVGMLDGLNQESQRLQSELESLQSARNELESGQNNEALARSQAEDRLTALGILAGTLPAQGPGITITITDPQGKVKPAMILDALEEMRDAGGEVIQINGRIRVVASSWVGSGPAGIVVDGQAVSTPITMEVIGDPHSLEEAARFRGGLVSQITDPRVGGQVSIARSDRLSITSLHTVQSPRFARTVESTGGSTPAGN</sequence>
<feature type="coiled-coil region" evidence="1">
    <location>
        <begin position="295"/>
        <end position="332"/>
    </location>
</feature>
<reference evidence="3" key="1">
    <citation type="submission" date="2019-08" db="EMBL/GenBank/DDBJ databases">
        <authorList>
            <person name="Kucharzyk K."/>
            <person name="Murdoch R.W."/>
            <person name="Higgins S."/>
            <person name="Loffler F."/>
        </authorList>
    </citation>
    <scope>NUCLEOTIDE SEQUENCE</scope>
</reference>
<dbReference type="Pfam" id="PF05949">
    <property type="entry name" value="DUF881"/>
    <property type="match status" value="1"/>
</dbReference>
<organism evidence="3">
    <name type="scientific">bioreactor metagenome</name>
    <dbReference type="NCBI Taxonomy" id="1076179"/>
    <lineage>
        <taxon>unclassified sequences</taxon>
        <taxon>metagenomes</taxon>
        <taxon>ecological metagenomes</taxon>
    </lineage>
</organism>
<gene>
    <name evidence="3" type="ORF">SDC9_79384</name>
</gene>
<feature type="compositionally biased region" description="Low complexity" evidence="2">
    <location>
        <begin position="128"/>
        <end position="138"/>
    </location>
</feature>
<dbReference type="PANTHER" id="PTHR37313">
    <property type="entry name" value="UPF0749 PROTEIN RV1825"/>
    <property type="match status" value="1"/>
</dbReference>
<feature type="compositionally biased region" description="Basic and acidic residues" evidence="2">
    <location>
        <begin position="49"/>
        <end position="63"/>
    </location>
</feature>
<comment type="caution">
    <text evidence="3">The sequence shown here is derived from an EMBL/GenBank/DDBJ whole genome shotgun (WGS) entry which is preliminary data.</text>
</comment>
<protein>
    <recommendedName>
        <fullName evidence="4">DUF881 domain-containing protein</fullName>
    </recommendedName>
</protein>
<dbReference type="Gene3D" id="3.30.70.1880">
    <property type="entry name" value="Protein of unknown function DUF881"/>
    <property type="match status" value="1"/>
</dbReference>
<feature type="region of interest" description="Disordered" evidence="2">
    <location>
        <begin position="1"/>
        <end position="242"/>
    </location>
</feature>
<feature type="compositionally biased region" description="Polar residues" evidence="2">
    <location>
        <begin position="211"/>
        <end position="226"/>
    </location>
</feature>